<dbReference type="EMBL" id="QRVK01000019">
    <property type="protein sequence ID" value="RGS41461.1"/>
    <property type="molecule type" value="Genomic_DNA"/>
</dbReference>
<evidence type="ECO:0000256" key="1">
    <source>
        <dbReference type="SAM" id="MobiDB-lite"/>
    </source>
</evidence>
<dbReference type="InterPro" id="IPR038765">
    <property type="entry name" value="Papain-like_cys_pep_sf"/>
</dbReference>
<feature type="transmembrane region" description="Helical" evidence="2">
    <location>
        <begin position="218"/>
        <end position="239"/>
    </location>
</feature>
<feature type="compositionally biased region" description="Acidic residues" evidence="1">
    <location>
        <begin position="523"/>
        <end position="533"/>
    </location>
</feature>
<accession>A0A3R6CU44</accession>
<gene>
    <name evidence="4" type="ORF">DWX94_08520</name>
</gene>
<dbReference type="SMART" id="SM00460">
    <property type="entry name" value="TGc"/>
    <property type="match status" value="1"/>
</dbReference>
<feature type="transmembrane region" description="Helical" evidence="2">
    <location>
        <begin position="188"/>
        <end position="206"/>
    </location>
</feature>
<proteinExistence type="predicted"/>
<feature type="region of interest" description="Disordered" evidence="1">
    <location>
        <begin position="472"/>
        <end position="543"/>
    </location>
</feature>
<dbReference type="Pfam" id="PF01841">
    <property type="entry name" value="Transglut_core"/>
    <property type="match status" value="1"/>
</dbReference>
<sequence>MPHSLGEVTDVVADRGADLKIILGLAVWMLSSGIAYLVGDIAFSSDIYKYMEPANLMMLCVIGGLVIAAVYSCWYLLRKEKRLTDILVPVCTLLVWGLARRKMLYTGGRGMIYSIAYEIKMAYGVRTGAVDLDYISVGAMYEFILFVTAVAMFFAAYMIFRCSSILIGVGLAFLFMAAGAMLDVHVSPAGIVLTVLSLIVARYVLMRNGQPLSIKWNVVVPLISLAACIITAMLVYSAAYERGVKFQGVLVEMVENVEYFFSGDSGKGYSTYYKVDGSEVKPTDEVVDEITRNEKPDGNLYVKARSYVVYDNGTWRNRDIGYSPDSEILIKYDSDTFSGYGKAIKELTKNAGIDDSAVVDKVVEYIRQHMSYTISPKPFASDVDPVLYALYTGHEGYCVHYASAAAIGLRTMEIPTKYNTGYVVPSSAWTRQADGTYHAYILEKYSHAWIEAYERDAEDWVIVDATPLGNRADTLGIPDEPDNSGSQNGQDKDDDQSGGDTELTTENITTEITTEITTKASEESTDDDGEDAADVTTENMHPQ</sequence>
<feature type="transmembrane region" description="Helical" evidence="2">
    <location>
        <begin position="164"/>
        <end position="182"/>
    </location>
</feature>
<keyword evidence="2" id="KW-1133">Transmembrane helix</keyword>
<evidence type="ECO:0000313" key="5">
    <source>
        <dbReference type="Proteomes" id="UP000283295"/>
    </source>
</evidence>
<dbReference type="Proteomes" id="UP000283295">
    <property type="component" value="Unassembled WGS sequence"/>
</dbReference>
<evidence type="ECO:0000313" key="4">
    <source>
        <dbReference type="EMBL" id="RGS41461.1"/>
    </source>
</evidence>
<keyword evidence="2" id="KW-0812">Transmembrane</keyword>
<feature type="transmembrane region" description="Helical" evidence="2">
    <location>
        <begin position="55"/>
        <end position="77"/>
    </location>
</feature>
<evidence type="ECO:0000259" key="3">
    <source>
        <dbReference type="SMART" id="SM00460"/>
    </source>
</evidence>
<name>A0A3R6CU44_9FIRM</name>
<dbReference type="InterPro" id="IPR052901">
    <property type="entry name" value="Bact_TGase-like"/>
</dbReference>
<feature type="transmembrane region" description="Helical" evidence="2">
    <location>
        <begin position="135"/>
        <end position="157"/>
    </location>
</feature>
<dbReference type="PANTHER" id="PTHR42736:SF1">
    <property type="entry name" value="PROTEIN-GLUTAMINE GAMMA-GLUTAMYLTRANSFERASE"/>
    <property type="match status" value="1"/>
</dbReference>
<keyword evidence="2" id="KW-0472">Membrane</keyword>
<dbReference type="Gene3D" id="3.10.620.30">
    <property type="match status" value="1"/>
</dbReference>
<organism evidence="4 5">
    <name type="scientific">Coprococcus eutactus</name>
    <dbReference type="NCBI Taxonomy" id="33043"/>
    <lineage>
        <taxon>Bacteria</taxon>
        <taxon>Bacillati</taxon>
        <taxon>Bacillota</taxon>
        <taxon>Clostridia</taxon>
        <taxon>Lachnospirales</taxon>
        <taxon>Lachnospiraceae</taxon>
        <taxon>Coprococcus</taxon>
    </lineage>
</organism>
<comment type="caution">
    <text evidence="4">The sequence shown here is derived from an EMBL/GenBank/DDBJ whole genome shotgun (WGS) entry which is preliminary data.</text>
</comment>
<dbReference type="OrthoDB" id="9804872at2"/>
<feature type="compositionally biased region" description="Low complexity" evidence="1">
    <location>
        <begin position="498"/>
        <end position="519"/>
    </location>
</feature>
<feature type="domain" description="Transglutaminase-like" evidence="3">
    <location>
        <begin position="390"/>
        <end position="467"/>
    </location>
</feature>
<dbReference type="AlphaFoldDB" id="A0A3R6CU44"/>
<feature type="transmembrane region" description="Helical" evidence="2">
    <location>
        <begin position="83"/>
        <end position="99"/>
    </location>
</feature>
<dbReference type="PANTHER" id="PTHR42736">
    <property type="entry name" value="PROTEIN-GLUTAMINE GAMMA-GLUTAMYLTRANSFERASE"/>
    <property type="match status" value="1"/>
</dbReference>
<dbReference type="InterPro" id="IPR002931">
    <property type="entry name" value="Transglutaminase-like"/>
</dbReference>
<reference evidence="4 5" key="1">
    <citation type="submission" date="2018-08" db="EMBL/GenBank/DDBJ databases">
        <title>A genome reference for cultivated species of the human gut microbiota.</title>
        <authorList>
            <person name="Zou Y."/>
            <person name="Xue W."/>
            <person name="Luo G."/>
        </authorList>
    </citation>
    <scope>NUCLEOTIDE SEQUENCE [LARGE SCALE GENOMIC DNA]</scope>
    <source>
        <strain evidence="4 5">AF22-21</strain>
    </source>
</reference>
<dbReference type="SUPFAM" id="SSF54001">
    <property type="entry name" value="Cysteine proteinases"/>
    <property type="match status" value="1"/>
</dbReference>
<feature type="transmembrane region" description="Helical" evidence="2">
    <location>
        <begin position="21"/>
        <end position="43"/>
    </location>
</feature>
<protein>
    <recommendedName>
        <fullName evidence="3">Transglutaminase-like domain-containing protein</fullName>
    </recommendedName>
</protein>
<evidence type="ECO:0000256" key="2">
    <source>
        <dbReference type="SAM" id="Phobius"/>
    </source>
</evidence>